<dbReference type="SUPFAM" id="SSF54427">
    <property type="entry name" value="NTF2-like"/>
    <property type="match status" value="1"/>
</dbReference>
<gene>
    <name evidence="2" type="ORF">SAMN02745664_10865</name>
</gene>
<accession>A0A1N7EYJ3</accession>
<evidence type="ECO:0000313" key="3">
    <source>
        <dbReference type="Proteomes" id="UP000187495"/>
    </source>
</evidence>
<reference evidence="3" key="1">
    <citation type="submission" date="2017-01" db="EMBL/GenBank/DDBJ databases">
        <authorList>
            <person name="Varghese N."/>
            <person name="Submissions S."/>
        </authorList>
    </citation>
    <scope>NUCLEOTIDE SEQUENCE [LARGE SCALE GENOMIC DNA]</scope>
    <source>
        <strain evidence="3">DSM 21768</strain>
    </source>
</reference>
<dbReference type="Proteomes" id="UP000187495">
    <property type="component" value="Unassembled WGS sequence"/>
</dbReference>
<dbReference type="Gene3D" id="3.10.450.50">
    <property type="match status" value="1"/>
</dbReference>
<keyword evidence="3" id="KW-1185">Reference proteome</keyword>
<evidence type="ECO:0000259" key="1">
    <source>
        <dbReference type="Pfam" id="PF12680"/>
    </source>
</evidence>
<organism evidence="2 3">
    <name type="scientific">Moraxella cuniculi DSM 21768</name>
    <dbReference type="NCBI Taxonomy" id="1122245"/>
    <lineage>
        <taxon>Bacteria</taxon>
        <taxon>Pseudomonadati</taxon>
        <taxon>Pseudomonadota</taxon>
        <taxon>Gammaproteobacteria</taxon>
        <taxon>Moraxellales</taxon>
        <taxon>Moraxellaceae</taxon>
        <taxon>Moraxella</taxon>
    </lineage>
</organism>
<protein>
    <recommendedName>
        <fullName evidence="1">SnoaL-like domain-containing protein</fullName>
    </recommendedName>
</protein>
<dbReference type="Pfam" id="PF12680">
    <property type="entry name" value="SnoaL_2"/>
    <property type="match status" value="1"/>
</dbReference>
<dbReference type="AlphaFoldDB" id="A0A1N7EYJ3"/>
<dbReference type="EMBL" id="FTNU01000008">
    <property type="protein sequence ID" value="SIR93159.1"/>
    <property type="molecule type" value="Genomic_DNA"/>
</dbReference>
<name>A0A1N7EYJ3_9GAMM</name>
<proteinExistence type="predicted"/>
<dbReference type="RefSeq" id="WP_076555337.1">
    <property type="nucleotide sequence ID" value="NZ_FTNU01000008.1"/>
</dbReference>
<dbReference type="InterPro" id="IPR032710">
    <property type="entry name" value="NTF2-like_dom_sf"/>
</dbReference>
<dbReference type="InterPro" id="IPR037401">
    <property type="entry name" value="SnoaL-like"/>
</dbReference>
<dbReference type="STRING" id="34061.B0189_10575"/>
<feature type="domain" description="SnoaL-like" evidence="1">
    <location>
        <begin position="7"/>
        <end position="112"/>
    </location>
</feature>
<sequence length="131" mass="14045">MTALTTVVNYLTALDKGDMPTAFSAFAEDVKWHQPGNNKFSGLKIGAGQIGEMIGQMMADTQGSFTLAPNGNLMVNGNLVACPVRFSGKKADGSQMDMTGIDLFEVVDGKIQTVWLFSDDQTAEDAFWGKA</sequence>
<evidence type="ECO:0000313" key="2">
    <source>
        <dbReference type="EMBL" id="SIR93159.1"/>
    </source>
</evidence>